<reference evidence="13 14" key="1">
    <citation type="submission" date="2020-08" db="EMBL/GenBank/DDBJ databases">
        <title>Genomic Encyclopedia of Type Strains, Phase IV (KMG-IV): sequencing the most valuable type-strain genomes for metagenomic binning, comparative biology and taxonomic classification.</title>
        <authorList>
            <person name="Goeker M."/>
        </authorList>
    </citation>
    <scope>NUCLEOTIDE SEQUENCE [LARGE SCALE GENOMIC DNA]</scope>
    <source>
        <strain evidence="13 14">DSM 106146</strain>
    </source>
</reference>
<evidence type="ECO:0000256" key="3">
    <source>
        <dbReference type="ARBA" id="ARBA00022438"/>
    </source>
</evidence>
<evidence type="ECO:0000256" key="4">
    <source>
        <dbReference type="ARBA" id="ARBA00022670"/>
    </source>
</evidence>
<dbReference type="PROSITE" id="PS00759">
    <property type="entry name" value="ARGE_DAPE_CPG2_2"/>
    <property type="match status" value="1"/>
</dbReference>
<feature type="binding site" evidence="11">
    <location>
        <position position="139"/>
    </location>
    <ligand>
        <name>Zn(2+)</name>
        <dbReference type="ChEBI" id="CHEBI:29105"/>
        <label>1</label>
    </ligand>
</feature>
<feature type="domain" description="Peptidase M20 dimerisation" evidence="12">
    <location>
        <begin position="205"/>
        <end position="307"/>
    </location>
</feature>
<keyword evidence="3 13" id="KW-0031">Aminopeptidase</keyword>
<organism evidence="13 14">
    <name type="scientific">Catenibacillus scindens</name>
    <dbReference type="NCBI Taxonomy" id="673271"/>
    <lineage>
        <taxon>Bacteria</taxon>
        <taxon>Bacillati</taxon>
        <taxon>Bacillota</taxon>
        <taxon>Clostridia</taxon>
        <taxon>Lachnospirales</taxon>
        <taxon>Lachnospiraceae</taxon>
        <taxon>Catenibacillus</taxon>
    </lineage>
</organism>
<comment type="catalytic activity">
    <reaction evidence="1">
        <text>Release of the N-terminal residue from a tripeptide.</text>
        <dbReference type="EC" id="3.4.11.4"/>
    </reaction>
</comment>
<dbReference type="GO" id="GO:0008270">
    <property type="term" value="F:zinc ion binding"/>
    <property type="evidence" value="ECO:0007669"/>
    <property type="project" value="InterPro"/>
</dbReference>
<keyword evidence="4" id="KW-0645">Protease</keyword>
<dbReference type="NCBIfam" id="TIGR01882">
    <property type="entry name" value="peptidase-T"/>
    <property type="match status" value="1"/>
</dbReference>
<dbReference type="InterPro" id="IPR001261">
    <property type="entry name" value="ArgE/DapE_CS"/>
</dbReference>
<evidence type="ECO:0000256" key="5">
    <source>
        <dbReference type="ARBA" id="ARBA00022723"/>
    </source>
</evidence>
<sequence length="404" mass="43863">MDILERFSKYIAFETTSSEESDTTPSTRCQLDLARYLVDELKKIGVEKVTLDRHGIVYGWITATAGYEDKKALGFISHMDTSPAASGKNVKINVIKDYDGKDVTLPGGVTLTVRDFPHLKSLAGRTLVTSDGTTLLGADDKAGIAEIVTAVEKVLSEKIPHGPLCIAFTPDEEVGRGADHFDVGLFGADFAYTVDGGPENELACETFNAASAHIKIHGVSVHPGDAKDVMVNAGLVACELAAMLPPSETPRYTQGYEGFYHLDAICGDVSQASMSYIIRDHDRNIFENRKNTVREVVNALNEKYGQGTVELTIEDSYYNMKEIVDHHPHLMENAKAVMEELGMTPDVIPVRGGTDGSRLSYMGLPCPNLGTGGYAYHGPMEHITREGMELASAVVVGLIKKYAL</sequence>
<evidence type="ECO:0000259" key="12">
    <source>
        <dbReference type="Pfam" id="PF07687"/>
    </source>
</evidence>
<feature type="active site" description="Proton acceptor" evidence="10">
    <location>
        <position position="172"/>
    </location>
</feature>
<dbReference type="PANTHER" id="PTHR42994">
    <property type="entry name" value="PEPTIDASE T"/>
    <property type="match status" value="1"/>
</dbReference>
<evidence type="ECO:0000256" key="10">
    <source>
        <dbReference type="PIRSR" id="PIRSR037215-1"/>
    </source>
</evidence>
<keyword evidence="8" id="KW-0482">Metalloprotease</keyword>
<accession>A0A7W8H972</accession>
<gene>
    <name evidence="13" type="ORF">HNP82_001335</name>
</gene>
<evidence type="ECO:0000313" key="14">
    <source>
        <dbReference type="Proteomes" id="UP000543642"/>
    </source>
</evidence>
<dbReference type="NCBIfam" id="NF009920">
    <property type="entry name" value="PRK13381.1"/>
    <property type="match status" value="1"/>
</dbReference>
<dbReference type="Pfam" id="PF01546">
    <property type="entry name" value="Peptidase_M20"/>
    <property type="match status" value="1"/>
</dbReference>
<dbReference type="GO" id="GO:0005829">
    <property type="term" value="C:cytosol"/>
    <property type="evidence" value="ECO:0007669"/>
    <property type="project" value="TreeGrafter"/>
</dbReference>
<evidence type="ECO:0000256" key="7">
    <source>
        <dbReference type="ARBA" id="ARBA00022833"/>
    </source>
</evidence>
<dbReference type="InterPro" id="IPR036264">
    <property type="entry name" value="Bact_exopeptidase_dim_dom"/>
</dbReference>
<dbReference type="SUPFAM" id="SSF53187">
    <property type="entry name" value="Zn-dependent exopeptidases"/>
    <property type="match status" value="1"/>
</dbReference>
<evidence type="ECO:0000256" key="2">
    <source>
        <dbReference type="ARBA" id="ARBA00009692"/>
    </source>
</evidence>
<keyword evidence="5 11" id="KW-0479">Metal-binding</keyword>
<dbReference type="InterPro" id="IPR011650">
    <property type="entry name" value="Peptidase_M20_dimer"/>
</dbReference>
<evidence type="ECO:0000256" key="8">
    <source>
        <dbReference type="ARBA" id="ARBA00023049"/>
    </source>
</evidence>
<keyword evidence="7 11" id="KW-0862">Zinc</keyword>
<feature type="binding site" evidence="11">
    <location>
        <position position="139"/>
    </location>
    <ligand>
        <name>Zn(2+)</name>
        <dbReference type="ChEBI" id="CHEBI:29105"/>
        <label>2</label>
    </ligand>
</feature>
<keyword evidence="6 13" id="KW-0378">Hydrolase</keyword>
<dbReference type="InterPro" id="IPR002933">
    <property type="entry name" value="Peptidase_M20"/>
</dbReference>
<dbReference type="Gene3D" id="3.30.70.360">
    <property type="match status" value="1"/>
</dbReference>
<protein>
    <recommendedName>
        <fullName evidence="9">Peptidase T</fullName>
        <ecNumber evidence="9">3.4.11.4</ecNumber>
    </recommendedName>
</protein>
<feature type="binding site" evidence="11">
    <location>
        <position position="78"/>
    </location>
    <ligand>
        <name>Zn(2+)</name>
        <dbReference type="ChEBI" id="CHEBI:29105"/>
        <label>1</label>
    </ligand>
</feature>
<dbReference type="CDD" id="cd03892">
    <property type="entry name" value="M20_peptT"/>
    <property type="match status" value="1"/>
</dbReference>
<comment type="similarity">
    <text evidence="2">Belongs to the peptidase M20B family.</text>
</comment>
<evidence type="ECO:0000313" key="13">
    <source>
        <dbReference type="EMBL" id="MBB5264224.1"/>
    </source>
</evidence>
<dbReference type="Pfam" id="PF07687">
    <property type="entry name" value="M20_dimer"/>
    <property type="match status" value="1"/>
</dbReference>
<dbReference type="Proteomes" id="UP000543642">
    <property type="component" value="Unassembled WGS sequence"/>
</dbReference>
<dbReference type="EMBL" id="JACHFW010000004">
    <property type="protein sequence ID" value="MBB5264224.1"/>
    <property type="molecule type" value="Genomic_DNA"/>
</dbReference>
<dbReference type="GO" id="GO:0045148">
    <property type="term" value="F:tripeptide aminopeptidase activity"/>
    <property type="evidence" value="ECO:0007669"/>
    <property type="project" value="UniProtKB-UniRule"/>
</dbReference>
<dbReference type="PANTHER" id="PTHR42994:SF1">
    <property type="entry name" value="PEPTIDASE T"/>
    <property type="match status" value="1"/>
</dbReference>
<evidence type="ECO:0000256" key="11">
    <source>
        <dbReference type="PIRSR" id="PIRSR037215-2"/>
    </source>
</evidence>
<feature type="active site" evidence="10">
    <location>
        <position position="80"/>
    </location>
</feature>
<dbReference type="PROSITE" id="PS00758">
    <property type="entry name" value="ARGE_DAPE_CPG2_1"/>
    <property type="match status" value="1"/>
</dbReference>
<dbReference type="NCBIfam" id="NF003976">
    <property type="entry name" value="PRK05469.1"/>
    <property type="match status" value="1"/>
</dbReference>
<dbReference type="GO" id="GO:0006518">
    <property type="term" value="P:peptide metabolic process"/>
    <property type="evidence" value="ECO:0007669"/>
    <property type="project" value="InterPro"/>
</dbReference>
<dbReference type="GO" id="GO:0008237">
    <property type="term" value="F:metallopeptidase activity"/>
    <property type="evidence" value="ECO:0007669"/>
    <property type="project" value="UniProtKB-KW"/>
</dbReference>
<feature type="binding site" evidence="11">
    <location>
        <position position="195"/>
    </location>
    <ligand>
        <name>Zn(2+)</name>
        <dbReference type="ChEBI" id="CHEBI:29105"/>
        <label>1</label>
    </ligand>
</feature>
<dbReference type="PIRSF" id="PIRSF037215">
    <property type="entry name" value="Peptidase_M20B"/>
    <property type="match status" value="1"/>
</dbReference>
<evidence type="ECO:0000256" key="1">
    <source>
        <dbReference type="ARBA" id="ARBA00000870"/>
    </source>
</evidence>
<name>A0A7W8H972_9FIRM</name>
<dbReference type="Gene3D" id="3.40.630.10">
    <property type="entry name" value="Zn peptidases"/>
    <property type="match status" value="1"/>
</dbReference>
<dbReference type="RefSeq" id="WP_183772743.1">
    <property type="nucleotide sequence ID" value="NZ_JACHFW010000004.1"/>
</dbReference>
<dbReference type="InterPro" id="IPR010161">
    <property type="entry name" value="Peptidase_M20B"/>
</dbReference>
<comment type="cofactor">
    <cofactor evidence="11">
        <name>Zn(2+)</name>
        <dbReference type="ChEBI" id="CHEBI:29105"/>
    </cofactor>
    <text evidence="11">Binds 2 Zn(2+) ions per subunit.</text>
</comment>
<evidence type="ECO:0000256" key="9">
    <source>
        <dbReference type="NCBIfam" id="TIGR01882"/>
    </source>
</evidence>
<dbReference type="GO" id="GO:0006508">
    <property type="term" value="P:proteolysis"/>
    <property type="evidence" value="ECO:0007669"/>
    <property type="project" value="UniProtKB-UniRule"/>
</dbReference>
<feature type="binding site" evidence="11">
    <location>
        <position position="173"/>
    </location>
    <ligand>
        <name>Zn(2+)</name>
        <dbReference type="ChEBI" id="CHEBI:29105"/>
        <label>2</label>
    </ligand>
</feature>
<evidence type="ECO:0000256" key="6">
    <source>
        <dbReference type="ARBA" id="ARBA00022801"/>
    </source>
</evidence>
<proteinExistence type="inferred from homology"/>
<comment type="caution">
    <text evidence="13">The sequence shown here is derived from an EMBL/GenBank/DDBJ whole genome shotgun (WGS) entry which is preliminary data.</text>
</comment>
<dbReference type="SUPFAM" id="SSF55031">
    <property type="entry name" value="Bacterial exopeptidase dimerisation domain"/>
    <property type="match status" value="1"/>
</dbReference>
<feature type="binding site" evidence="11">
    <location>
        <position position="377"/>
    </location>
    <ligand>
        <name>Zn(2+)</name>
        <dbReference type="ChEBI" id="CHEBI:29105"/>
        <label>2</label>
    </ligand>
</feature>
<dbReference type="EC" id="3.4.11.4" evidence="9"/>
<dbReference type="AlphaFoldDB" id="A0A7W8H972"/>
<keyword evidence="14" id="KW-1185">Reference proteome</keyword>